<dbReference type="GO" id="GO:0005737">
    <property type="term" value="C:cytoplasm"/>
    <property type="evidence" value="ECO:0007669"/>
    <property type="project" value="TreeGrafter"/>
</dbReference>
<keyword evidence="14" id="KW-1185">Reference proteome</keyword>
<evidence type="ECO:0000256" key="2">
    <source>
        <dbReference type="ARBA" id="ARBA00009026"/>
    </source>
</evidence>
<gene>
    <name evidence="13" type="ORF">FWK35_00028995</name>
</gene>
<name>A0A6G0X6W6_APHCR</name>
<evidence type="ECO:0000256" key="4">
    <source>
        <dbReference type="ARBA" id="ARBA00022603"/>
    </source>
</evidence>
<dbReference type="GO" id="GO:0046872">
    <property type="term" value="F:metal ion binding"/>
    <property type="evidence" value="ECO:0007669"/>
    <property type="project" value="UniProtKB-KW"/>
</dbReference>
<dbReference type="GO" id="GO:0001510">
    <property type="term" value="P:RNA methylation"/>
    <property type="evidence" value="ECO:0007669"/>
    <property type="project" value="InterPro"/>
</dbReference>
<evidence type="ECO:0000313" key="14">
    <source>
        <dbReference type="Proteomes" id="UP000478052"/>
    </source>
</evidence>
<dbReference type="GO" id="GO:0003723">
    <property type="term" value="F:RNA binding"/>
    <property type="evidence" value="ECO:0007669"/>
    <property type="project" value="UniProtKB-KW"/>
</dbReference>
<dbReference type="GO" id="GO:0034587">
    <property type="term" value="P:piRNA processing"/>
    <property type="evidence" value="ECO:0007669"/>
    <property type="project" value="TreeGrafter"/>
</dbReference>
<dbReference type="GO" id="GO:0005634">
    <property type="term" value="C:nucleus"/>
    <property type="evidence" value="ECO:0007669"/>
    <property type="project" value="TreeGrafter"/>
</dbReference>
<dbReference type="PANTHER" id="PTHR21404:SF3">
    <property type="entry name" value="SMALL RNA 2'-O-METHYLTRANSFERASE"/>
    <property type="match status" value="1"/>
</dbReference>
<dbReference type="Proteomes" id="UP000478052">
    <property type="component" value="Unassembled WGS sequence"/>
</dbReference>
<evidence type="ECO:0000256" key="9">
    <source>
        <dbReference type="ARBA" id="ARBA00022884"/>
    </source>
</evidence>
<evidence type="ECO:0000256" key="10">
    <source>
        <dbReference type="ARBA" id="ARBA00023158"/>
    </source>
</evidence>
<dbReference type="Gene3D" id="3.40.50.150">
    <property type="entry name" value="Vaccinia Virus protein VP39"/>
    <property type="match status" value="1"/>
</dbReference>
<dbReference type="InterPro" id="IPR029063">
    <property type="entry name" value="SAM-dependent_MTases_sf"/>
</dbReference>
<keyword evidence="6" id="KW-0949">S-adenosyl-L-methionine</keyword>
<comment type="similarity">
    <text evidence="2">Belongs to the methyltransferase superfamily. HEN1 family.</text>
</comment>
<dbReference type="GO" id="GO:0090486">
    <property type="term" value="F:small RNA 2'-O-methyltransferase activity"/>
    <property type="evidence" value="ECO:0007669"/>
    <property type="project" value="UniProtKB-EC"/>
</dbReference>
<accession>A0A6G0X6W6</accession>
<evidence type="ECO:0000313" key="13">
    <source>
        <dbReference type="EMBL" id="KAF0735698.1"/>
    </source>
</evidence>
<dbReference type="AlphaFoldDB" id="A0A6G0X6W6"/>
<comment type="cofactor">
    <cofactor evidence="1">
        <name>Mg(2+)</name>
        <dbReference type="ChEBI" id="CHEBI:18420"/>
    </cofactor>
</comment>
<evidence type="ECO:0000256" key="1">
    <source>
        <dbReference type="ARBA" id="ARBA00001946"/>
    </source>
</evidence>
<dbReference type="EC" id="2.1.1.386" evidence="11"/>
<dbReference type="OrthoDB" id="2154311at2759"/>
<keyword evidence="5 13" id="KW-0808">Transferase</keyword>
<evidence type="ECO:0000256" key="8">
    <source>
        <dbReference type="ARBA" id="ARBA00022842"/>
    </source>
</evidence>
<evidence type="ECO:0000256" key="12">
    <source>
        <dbReference type="ARBA" id="ARBA00048418"/>
    </source>
</evidence>
<evidence type="ECO:0000256" key="3">
    <source>
        <dbReference type="ARBA" id="ARBA00021330"/>
    </source>
</evidence>
<evidence type="ECO:0000256" key="11">
    <source>
        <dbReference type="ARBA" id="ARBA00035025"/>
    </source>
</evidence>
<evidence type="ECO:0000256" key="7">
    <source>
        <dbReference type="ARBA" id="ARBA00022723"/>
    </source>
</evidence>
<proteinExistence type="inferred from homology"/>
<evidence type="ECO:0000256" key="6">
    <source>
        <dbReference type="ARBA" id="ARBA00022691"/>
    </source>
</evidence>
<organism evidence="13 14">
    <name type="scientific">Aphis craccivora</name>
    <name type="common">Cowpea aphid</name>
    <dbReference type="NCBI Taxonomy" id="307492"/>
    <lineage>
        <taxon>Eukaryota</taxon>
        <taxon>Metazoa</taxon>
        <taxon>Ecdysozoa</taxon>
        <taxon>Arthropoda</taxon>
        <taxon>Hexapoda</taxon>
        <taxon>Insecta</taxon>
        <taxon>Pterygota</taxon>
        <taxon>Neoptera</taxon>
        <taxon>Paraneoptera</taxon>
        <taxon>Hemiptera</taxon>
        <taxon>Sternorrhyncha</taxon>
        <taxon>Aphidomorpha</taxon>
        <taxon>Aphidoidea</taxon>
        <taxon>Aphididae</taxon>
        <taxon>Aphidini</taxon>
        <taxon>Aphis</taxon>
        <taxon>Aphis</taxon>
    </lineage>
</organism>
<dbReference type="PANTHER" id="PTHR21404">
    <property type="entry name" value="HEN1"/>
    <property type="match status" value="1"/>
</dbReference>
<keyword evidence="9" id="KW-0694">RNA-binding</keyword>
<evidence type="ECO:0000256" key="5">
    <source>
        <dbReference type="ARBA" id="ARBA00022679"/>
    </source>
</evidence>
<dbReference type="GO" id="GO:0030422">
    <property type="term" value="P:siRNA processing"/>
    <property type="evidence" value="ECO:0007669"/>
    <property type="project" value="TreeGrafter"/>
</dbReference>
<dbReference type="InterPro" id="IPR026610">
    <property type="entry name" value="Hen1"/>
</dbReference>
<keyword evidence="8" id="KW-0460">Magnesium</keyword>
<sequence>MAKISVKEVKIIKIISQESCVCKLDKNGITFCPPLYMQRYMAIQEIIEHSIWNGSIKKVVDFGCSEIGLFKCIKLIPGLNNIMAVDVNFNILNRNQFKVVPTNYDHISMHERKEPLTVDIYNGSIADQDNRMLEIYAVICIELIEHLYMDILDSLPSTVFEYIRPKLAVFTTPNVEFHILFPNFTTEFRRHFRPEKNSRNEYAVQFDGIGAGPPGTENIGCCSQMAIFYRKDMKTSSVTSIGSTPYKLLRRVNYPYELDNENCCKRSIYEKLRKFISEASCNKKYVVGDNMEIPLNDIMPYVSDCCLSKDKLEYFTGITTYTVEDMEISSSYNGSIIVEDCKVYQDFRTGRNNSIINAKDINETENTLTCITKNHEFYNDVDELNSNIVNEKLLLTSDKELSTK</sequence>
<protein>
    <recommendedName>
        <fullName evidence="3">Small RNA 2'-O-methyltransferase</fullName>
        <ecNumber evidence="11">2.1.1.386</ecNumber>
    </recommendedName>
</protein>
<dbReference type="EMBL" id="VUJU01008082">
    <property type="protein sequence ID" value="KAF0735698.1"/>
    <property type="molecule type" value="Genomic_DNA"/>
</dbReference>
<comment type="catalytic activity">
    <reaction evidence="12">
        <text>small RNA 3'-end nucleotide + S-adenosyl-L-methionine = small RNA 3'-end 2'-O-methylnucleotide + S-adenosyl-L-homocysteine + H(+)</text>
        <dbReference type="Rhea" id="RHEA:37887"/>
        <dbReference type="Rhea" id="RHEA-COMP:10415"/>
        <dbReference type="Rhea" id="RHEA-COMP:10416"/>
        <dbReference type="ChEBI" id="CHEBI:15378"/>
        <dbReference type="ChEBI" id="CHEBI:57856"/>
        <dbReference type="ChEBI" id="CHEBI:59789"/>
        <dbReference type="ChEBI" id="CHEBI:74896"/>
        <dbReference type="ChEBI" id="CHEBI:74898"/>
        <dbReference type="EC" id="2.1.1.386"/>
    </reaction>
</comment>
<keyword evidence="10" id="KW-0943">RNA-mediated gene silencing</keyword>
<keyword evidence="4 13" id="KW-0489">Methyltransferase</keyword>
<keyword evidence="7" id="KW-0479">Metal-binding</keyword>
<reference evidence="13 14" key="1">
    <citation type="submission" date="2019-08" db="EMBL/GenBank/DDBJ databases">
        <title>Whole genome of Aphis craccivora.</title>
        <authorList>
            <person name="Voronova N.V."/>
            <person name="Shulinski R.S."/>
            <person name="Bandarenka Y.V."/>
            <person name="Zhorov D.G."/>
            <person name="Warner D."/>
        </authorList>
    </citation>
    <scope>NUCLEOTIDE SEQUENCE [LARGE SCALE GENOMIC DNA]</scope>
    <source>
        <strain evidence="13">180601</strain>
        <tissue evidence="13">Whole Body</tissue>
    </source>
</reference>
<comment type="caution">
    <text evidence="13">The sequence shown here is derived from an EMBL/GenBank/DDBJ whole genome shotgun (WGS) entry which is preliminary data.</text>
</comment>